<dbReference type="Proteomes" id="UP000485058">
    <property type="component" value="Unassembled WGS sequence"/>
</dbReference>
<dbReference type="PANTHER" id="PTHR23188">
    <property type="entry name" value="RNA POLYMERASE II-ASSOCIATED FACTOR 1 HOMOLOG"/>
    <property type="match status" value="1"/>
</dbReference>
<evidence type="ECO:0000256" key="2">
    <source>
        <dbReference type="ARBA" id="ARBA00007560"/>
    </source>
</evidence>
<dbReference type="AlphaFoldDB" id="A0A699Z393"/>
<comment type="subcellular location">
    <subcellularLocation>
        <location evidence="1">Nucleus</location>
    </subcellularLocation>
</comment>
<dbReference type="InterPro" id="IPR007133">
    <property type="entry name" value="RNA_pol_II-assoc_Paf1"/>
</dbReference>
<keyword evidence="6" id="KW-1185">Reference proteome</keyword>
<name>A0A699Z393_HAELA</name>
<organism evidence="5 6">
    <name type="scientific">Haematococcus lacustris</name>
    <name type="common">Green alga</name>
    <name type="synonym">Haematococcus pluvialis</name>
    <dbReference type="NCBI Taxonomy" id="44745"/>
    <lineage>
        <taxon>Eukaryota</taxon>
        <taxon>Viridiplantae</taxon>
        <taxon>Chlorophyta</taxon>
        <taxon>core chlorophytes</taxon>
        <taxon>Chlorophyceae</taxon>
        <taxon>CS clade</taxon>
        <taxon>Chlamydomonadales</taxon>
        <taxon>Haematococcaceae</taxon>
        <taxon>Haematococcus</taxon>
    </lineage>
</organism>
<keyword evidence="3" id="KW-0539">Nucleus</keyword>
<evidence type="ECO:0000256" key="3">
    <source>
        <dbReference type="ARBA" id="ARBA00023242"/>
    </source>
</evidence>
<accession>A0A699Z393</accession>
<sequence length="191" mass="21457">IAAVERTFAAAQQAPVHSSKSSMKAVEVLPLLPDEEWWGRRSVLVRFATDPCQEVGQLTRLDPELRRQAAELRFMALCVPTRPPSQPLRGEVAREALGPEYQWTKEYDVMDEGDERKQTVVLRCADGKALYSEIDTKAFLRRRDSDPRARLTPPATRPSKPREVEAARRKRMALEPGGDDEEAEAGMAGED</sequence>
<evidence type="ECO:0000313" key="5">
    <source>
        <dbReference type="EMBL" id="GFH17067.1"/>
    </source>
</evidence>
<feature type="non-terminal residue" evidence="5">
    <location>
        <position position="1"/>
    </location>
</feature>
<evidence type="ECO:0000256" key="4">
    <source>
        <dbReference type="SAM" id="MobiDB-lite"/>
    </source>
</evidence>
<feature type="region of interest" description="Disordered" evidence="4">
    <location>
        <begin position="142"/>
        <end position="191"/>
    </location>
</feature>
<feature type="compositionally biased region" description="Acidic residues" evidence="4">
    <location>
        <begin position="177"/>
        <end position="191"/>
    </location>
</feature>
<dbReference type="PANTHER" id="PTHR23188:SF12">
    <property type="entry name" value="RNA POLYMERASE II-ASSOCIATED FACTOR 1 HOMOLOG"/>
    <property type="match status" value="1"/>
</dbReference>
<reference evidence="5 6" key="1">
    <citation type="submission" date="2020-02" db="EMBL/GenBank/DDBJ databases">
        <title>Draft genome sequence of Haematococcus lacustris strain NIES-144.</title>
        <authorList>
            <person name="Morimoto D."/>
            <person name="Nakagawa S."/>
            <person name="Yoshida T."/>
            <person name="Sawayama S."/>
        </authorList>
    </citation>
    <scope>NUCLEOTIDE SEQUENCE [LARGE SCALE GENOMIC DNA]</scope>
    <source>
        <strain evidence="5 6">NIES-144</strain>
    </source>
</reference>
<gene>
    <name evidence="5" type="ORF">HaLaN_13611</name>
</gene>
<proteinExistence type="inferred from homology"/>
<dbReference type="GO" id="GO:0000993">
    <property type="term" value="F:RNA polymerase II complex binding"/>
    <property type="evidence" value="ECO:0007669"/>
    <property type="project" value="TreeGrafter"/>
</dbReference>
<comment type="caution">
    <text evidence="5">The sequence shown here is derived from an EMBL/GenBank/DDBJ whole genome shotgun (WGS) entry which is preliminary data.</text>
</comment>
<dbReference type="Pfam" id="PF03985">
    <property type="entry name" value="Paf1"/>
    <property type="match status" value="1"/>
</dbReference>
<dbReference type="GO" id="GO:0006368">
    <property type="term" value="P:transcription elongation by RNA polymerase II"/>
    <property type="evidence" value="ECO:0007669"/>
    <property type="project" value="InterPro"/>
</dbReference>
<protein>
    <submittedName>
        <fullName evidence="5">Uncharacterized protein</fullName>
    </submittedName>
</protein>
<dbReference type="GO" id="GO:0016593">
    <property type="term" value="C:Cdc73/Paf1 complex"/>
    <property type="evidence" value="ECO:0007669"/>
    <property type="project" value="InterPro"/>
</dbReference>
<dbReference type="EMBL" id="BLLF01001091">
    <property type="protein sequence ID" value="GFH17067.1"/>
    <property type="molecule type" value="Genomic_DNA"/>
</dbReference>
<comment type="similarity">
    <text evidence="2">Belongs to the PAF1 family.</text>
</comment>
<evidence type="ECO:0000256" key="1">
    <source>
        <dbReference type="ARBA" id="ARBA00004123"/>
    </source>
</evidence>
<evidence type="ECO:0000313" key="6">
    <source>
        <dbReference type="Proteomes" id="UP000485058"/>
    </source>
</evidence>
<dbReference type="GO" id="GO:0003682">
    <property type="term" value="F:chromatin binding"/>
    <property type="evidence" value="ECO:0007669"/>
    <property type="project" value="TreeGrafter"/>
</dbReference>